<name>A0ACC0TZX4_9AGAM</name>
<gene>
    <name evidence="1" type="ORF">F5148DRAFT_1226753</name>
</gene>
<evidence type="ECO:0000313" key="2">
    <source>
        <dbReference type="Proteomes" id="UP001207468"/>
    </source>
</evidence>
<feature type="non-terminal residue" evidence="1">
    <location>
        <position position="138"/>
    </location>
</feature>
<organism evidence="1 2">
    <name type="scientific">Russula earlei</name>
    <dbReference type="NCBI Taxonomy" id="71964"/>
    <lineage>
        <taxon>Eukaryota</taxon>
        <taxon>Fungi</taxon>
        <taxon>Dikarya</taxon>
        <taxon>Basidiomycota</taxon>
        <taxon>Agaricomycotina</taxon>
        <taxon>Agaricomycetes</taxon>
        <taxon>Russulales</taxon>
        <taxon>Russulaceae</taxon>
        <taxon>Russula</taxon>
    </lineage>
</organism>
<keyword evidence="2" id="KW-1185">Reference proteome</keyword>
<protein>
    <submittedName>
        <fullName evidence="1">Uncharacterized protein</fullName>
    </submittedName>
</protein>
<dbReference type="EMBL" id="JAGFNK010000255">
    <property type="protein sequence ID" value="KAI9455197.1"/>
    <property type="molecule type" value="Genomic_DNA"/>
</dbReference>
<reference evidence="1" key="1">
    <citation type="submission" date="2021-03" db="EMBL/GenBank/DDBJ databases">
        <title>Evolutionary priming and transition to the ectomycorrhizal habit in an iconic lineage of mushroom-forming fungi: is preadaptation a requirement?</title>
        <authorList>
            <consortium name="DOE Joint Genome Institute"/>
            <person name="Looney B.P."/>
            <person name="Miyauchi S."/>
            <person name="Morin E."/>
            <person name="Drula E."/>
            <person name="Courty P.E."/>
            <person name="Chicoki N."/>
            <person name="Fauchery L."/>
            <person name="Kohler A."/>
            <person name="Kuo A."/>
            <person name="LaButti K."/>
            <person name="Pangilinan J."/>
            <person name="Lipzen A."/>
            <person name="Riley R."/>
            <person name="Andreopoulos W."/>
            <person name="He G."/>
            <person name="Johnson J."/>
            <person name="Barry K.W."/>
            <person name="Grigoriev I.V."/>
            <person name="Nagy L."/>
            <person name="Hibbett D."/>
            <person name="Henrissat B."/>
            <person name="Matheny P.B."/>
            <person name="Labbe J."/>
            <person name="Martin A.F."/>
        </authorList>
    </citation>
    <scope>NUCLEOTIDE SEQUENCE</scope>
    <source>
        <strain evidence="1">BPL698</strain>
    </source>
</reference>
<comment type="caution">
    <text evidence="1">The sequence shown here is derived from an EMBL/GenBank/DDBJ whole genome shotgun (WGS) entry which is preliminary data.</text>
</comment>
<evidence type="ECO:0000313" key="1">
    <source>
        <dbReference type="EMBL" id="KAI9455197.1"/>
    </source>
</evidence>
<sequence length="138" mass="15587">MRISSIFATFCLAIGIAPSSFALPLTKFLRGVPPFREADPSRYLNSPAWTLRRKKADKDDREGLKRGILDMRWGFVEAGAVIKQRQRVQEYRQRAQAVETKSSRSVDASAQTARAAHRPGPHKHFRSVAETHTITKLI</sequence>
<proteinExistence type="predicted"/>
<dbReference type="Proteomes" id="UP001207468">
    <property type="component" value="Unassembled WGS sequence"/>
</dbReference>
<accession>A0ACC0TZX4</accession>